<comment type="caution">
    <text evidence="5">The sequence shown here is derived from an EMBL/GenBank/DDBJ whole genome shotgun (WGS) entry which is preliminary data.</text>
</comment>
<dbReference type="InterPro" id="IPR008928">
    <property type="entry name" value="6-hairpin_glycosidase_sf"/>
</dbReference>
<dbReference type="EMBL" id="JACHCC010000003">
    <property type="protein sequence ID" value="MBB6499240.1"/>
    <property type="molecule type" value="Genomic_DNA"/>
</dbReference>
<dbReference type="SUPFAM" id="SSF48208">
    <property type="entry name" value="Six-hairpin glycosidases"/>
    <property type="match status" value="1"/>
</dbReference>
<gene>
    <name evidence="5" type="ORF">HDF25_001381</name>
</gene>
<dbReference type="GO" id="GO:0004560">
    <property type="term" value="F:alpha-L-fucosidase activity"/>
    <property type="evidence" value="ECO:0007669"/>
    <property type="project" value="UniProtKB-EC"/>
</dbReference>
<reference evidence="5 6" key="1">
    <citation type="submission" date="2020-08" db="EMBL/GenBank/DDBJ databases">
        <title>Genomic Encyclopedia of Type Strains, Phase IV (KMG-V): Genome sequencing to study the core and pangenomes of soil and plant-associated prokaryotes.</title>
        <authorList>
            <person name="Whitman W."/>
        </authorList>
    </citation>
    <scope>NUCLEOTIDE SEQUENCE [LARGE SCALE GENOMIC DNA]</scope>
    <source>
        <strain evidence="5 6">M2T3</strain>
    </source>
</reference>
<feature type="domain" description="Glycosyl hydrolase family 95 catalytic" evidence="4">
    <location>
        <begin position="296"/>
        <end position="713"/>
    </location>
</feature>
<feature type="chain" id="PRO_5030569565" evidence="1">
    <location>
        <begin position="21"/>
        <end position="796"/>
    </location>
</feature>
<evidence type="ECO:0000313" key="6">
    <source>
        <dbReference type="Proteomes" id="UP000521017"/>
    </source>
</evidence>
<dbReference type="Gene3D" id="2.70.98.50">
    <property type="entry name" value="putative glycoside hydrolase family protein from bacillus halodurans"/>
    <property type="match status" value="1"/>
</dbReference>
<organism evidence="5 6">
    <name type="scientific">Pedobacter cryoconitis</name>
    <dbReference type="NCBI Taxonomy" id="188932"/>
    <lineage>
        <taxon>Bacteria</taxon>
        <taxon>Pseudomonadati</taxon>
        <taxon>Bacteroidota</taxon>
        <taxon>Sphingobacteriia</taxon>
        <taxon>Sphingobacteriales</taxon>
        <taxon>Sphingobacteriaceae</taxon>
        <taxon>Pedobacter</taxon>
    </lineage>
</organism>
<dbReference type="Pfam" id="PF22124">
    <property type="entry name" value="Glyco_hydro_95_cat"/>
    <property type="match status" value="1"/>
</dbReference>
<dbReference type="PIRSF" id="PIRSF007663">
    <property type="entry name" value="UCP007663"/>
    <property type="match status" value="1"/>
</dbReference>
<dbReference type="InterPro" id="IPR054363">
    <property type="entry name" value="GH95_cat"/>
</dbReference>
<feature type="domain" description="Glycosyl hydrolase family 95 N-terminal" evidence="2">
    <location>
        <begin position="27"/>
        <end position="270"/>
    </location>
</feature>
<dbReference type="EC" id="3.2.1.51" evidence="5"/>
<dbReference type="Gene3D" id="1.50.10.10">
    <property type="match status" value="1"/>
</dbReference>
<dbReference type="RefSeq" id="WP_184623976.1">
    <property type="nucleotide sequence ID" value="NZ_JACHCC010000003.1"/>
</dbReference>
<dbReference type="Pfam" id="PF14498">
    <property type="entry name" value="Glyco_hyd_65N_2"/>
    <property type="match status" value="1"/>
</dbReference>
<protein>
    <submittedName>
        <fullName evidence="5">Alpha-L-fucosidase 2</fullName>
        <ecNumber evidence="5">3.2.1.51</ecNumber>
    </submittedName>
</protein>
<evidence type="ECO:0000259" key="2">
    <source>
        <dbReference type="Pfam" id="PF14498"/>
    </source>
</evidence>
<dbReference type="FunFam" id="1.50.10.10:FF:000028">
    <property type="entry name" value="Alpha-L-fucosidase 2"/>
    <property type="match status" value="1"/>
</dbReference>
<dbReference type="PANTHER" id="PTHR31084:SF0">
    <property type="entry name" value="ALPHA-L-FUCOSIDASE 2"/>
    <property type="match status" value="1"/>
</dbReference>
<evidence type="ECO:0000256" key="1">
    <source>
        <dbReference type="SAM" id="SignalP"/>
    </source>
</evidence>
<dbReference type="PANTHER" id="PTHR31084">
    <property type="entry name" value="ALPHA-L-FUCOSIDASE 2"/>
    <property type="match status" value="1"/>
</dbReference>
<sequence length="796" mass="88812">MKKYLLFITGLLCSVAPVYSQQNNHKLIYNKPAGQFEEALPLGNGRLGVMVYGGIFTERFSLNEATLWAGGPVNPDMNPDARNYLQPVREALFAENYKKADSLVHFMQGKFSESYAPLGNLFFDFNHKGEVSDYKRELDIQNAISKTSYQIDGTTYQRETFISHPDQLVVIRFTARGKGKLDFICRFNSLLQHNVSTLGKDLVMKGHSPVHASPVYHGNEIIWDDVNAMRFGAQLKVMKTDGTVTSEAHSLHISNATEAVIVLSMATSYNGFDKNPGTQGKQEMKIAADYLKNAKSYALLLKNHTADFRKYYDRVQISLGDEDQGGINTMDRLNAFAAGKSDRALIALYYQYSRYLLISSSRAGGMATNLQGIWNELMQPPWSSNYTTNINAEMNYWGVETANLTEMHQPLLDFIGRLAKTGAVTAKNYYGAGGWVLHHNSDIWAMTNPVGDFGKGDPGWANWPMGGNWMSTHLWEHYAFTQDKLFLKQQAYPLIKGAVQFCLDFLVADKKGNLITAPSTSPENYYVTPSGYTGSLLYGGTADLAIIRELFTDYIKASEVLGLDVAKRNEVKAALQKMLPYQIGKEGNLQEWYYDWKDQDPRHRHLSHLFAAYPGYSITSAGSPALADAVRKSLTTRTNDGTGWAITWRINLWARMQNGERAYDALKKLLRFVGNGAEVKMKGGGTYANLFCAHPPFQIDGNFGGGAGIAEMLLQSHQGFIELLPAIPVEWNSGKIKGLVARGGYVIDMEWKEGKMISAVLHAKNTGNCRLKYKGKLIDLRTVSGKDYNLSSFNEI</sequence>
<dbReference type="InterPro" id="IPR016518">
    <property type="entry name" value="Alpha-L-fucosidase"/>
</dbReference>
<dbReference type="Pfam" id="PF21307">
    <property type="entry name" value="Glyco_hydro_95_C"/>
    <property type="match status" value="1"/>
</dbReference>
<accession>A0A7X0J193</accession>
<feature type="signal peptide" evidence="1">
    <location>
        <begin position="1"/>
        <end position="20"/>
    </location>
</feature>
<dbReference type="Proteomes" id="UP000521017">
    <property type="component" value="Unassembled WGS sequence"/>
</dbReference>
<keyword evidence="5" id="KW-0326">Glycosidase</keyword>
<dbReference type="Gene3D" id="2.60.40.1180">
    <property type="entry name" value="Golgi alpha-mannosidase II"/>
    <property type="match status" value="1"/>
</dbReference>
<evidence type="ECO:0000313" key="5">
    <source>
        <dbReference type="EMBL" id="MBB6499240.1"/>
    </source>
</evidence>
<dbReference type="InterPro" id="IPR027414">
    <property type="entry name" value="GH95_N_dom"/>
</dbReference>
<evidence type="ECO:0000259" key="3">
    <source>
        <dbReference type="Pfam" id="PF21307"/>
    </source>
</evidence>
<dbReference type="GO" id="GO:0005975">
    <property type="term" value="P:carbohydrate metabolic process"/>
    <property type="evidence" value="ECO:0007669"/>
    <property type="project" value="InterPro"/>
</dbReference>
<feature type="domain" description="Alpha fucosidase A-like C-terminal" evidence="3">
    <location>
        <begin position="715"/>
        <end position="777"/>
    </location>
</feature>
<dbReference type="AlphaFoldDB" id="A0A7X0J193"/>
<dbReference type="InterPro" id="IPR013780">
    <property type="entry name" value="Glyco_hydro_b"/>
</dbReference>
<evidence type="ECO:0000259" key="4">
    <source>
        <dbReference type="Pfam" id="PF22124"/>
    </source>
</evidence>
<keyword evidence="5" id="KW-0378">Hydrolase</keyword>
<dbReference type="InterPro" id="IPR049053">
    <property type="entry name" value="AFCA-like_C"/>
</dbReference>
<dbReference type="InterPro" id="IPR012341">
    <property type="entry name" value="6hp_glycosidase-like_sf"/>
</dbReference>
<name>A0A7X0J193_9SPHI</name>
<keyword evidence="1" id="KW-0732">Signal</keyword>
<proteinExistence type="predicted"/>